<evidence type="ECO:0000256" key="1">
    <source>
        <dbReference type="ARBA" id="ARBA00004418"/>
    </source>
</evidence>
<accession>A0ABQ1RSP2</accession>
<dbReference type="CDD" id="cd13853">
    <property type="entry name" value="CuRO_1_Tth-MCO_like"/>
    <property type="match status" value="1"/>
</dbReference>
<dbReference type="PANTHER" id="PTHR11709">
    <property type="entry name" value="MULTI-COPPER OXIDASE"/>
    <property type="match status" value="1"/>
</dbReference>
<feature type="region of interest" description="Disordered" evidence="4">
    <location>
        <begin position="40"/>
        <end position="60"/>
    </location>
</feature>
<evidence type="ECO:0000256" key="3">
    <source>
        <dbReference type="ARBA" id="ARBA00023002"/>
    </source>
</evidence>
<dbReference type="Gene3D" id="2.60.40.420">
    <property type="entry name" value="Cupredoxins - blue copper proteins"/>
    <property type="match status" value="3"/>
</dbReference>
<dbReference type="CDD" id="cd13900">
    <property type="entry name" value="CuRO_3_Tth-MCO_like"/>
    <property type="match status" value="1"/>
</dbReference>
<dbReference type="Proteomes" id="UP000597138">
    <property type="component" value="Unassembled WGS sequence"/>
</dbReference>
<evidence type="ECO:0000313" key="8">
    <source>
        <dbReference type="Proteomes" id="UP000597138"/>
    </source>
</evidence>
<dbReference type="EMBL" id="BMEG01000005">
    <property type="protein sequence ID" value="GGD78045.1"/>
    <property type="molecule type" value="Genomic_DNA"/>
</dbReference>
<keyword evidence="2" id="KW-0479">Metal-binding</keyword>
<dbReference type="InterPro" id="IPR011707">
    <property type="entry name" value="Cu-oxidase-like_N"/>
</dbReference>
<dbReference type="InterPro" id="IPR008972">
    <property type="entry name" value="Cupredoxin"/>
</dbReference>
<comment type="subcellular location">
    <subcellularLocation>
        <location evidence="1">Periplasm</location>
    </subcellularLocation>
</comment>
<dbReference type="Pfam" id="PF07731">
    <property type="entry name" value="Cu-oxidase_2"/>
    <property type="match status" value="1"/>
</dbReference>
<name>A0ABQ1RSP2_9BURK</name>
<dbReference type="Pfam" id="PF07732">
    <property type="entry name" value="Cu-oxidase_3"/>
    <property type="match status" value="1"/>
</dbReference>
<evidence type="ECO:0000313" key="7">
    <source>
        <dbReference type="EMBL" id="GGD78045.1"/>
    </source>
</evidence>
<evidence type="ECO:0000259" key="6">
    <source>
        <dbReference type="Pfam" id="PF07732"/>
    </source>
</evidence>
<evidence type="ECO:0000256" key="2">
    <source>
        <dbReference type="ARBA" id="ARBA00022723"/>
    </source>
</evidence>
<keyword evidence="8" id="KW-1185">Reference proteome</keyword>
<feature type="domain" description="Plastocyanin-like" evidence="5">
    <location>
        <begin position="553"/>
        <end position="703"/>
    </location>
</feature>
<feature type="domain" description="Plastocyanin-like" evidence="6">
    <location>
        <begin position="156"/>
        <end position="229"/>
    </location>
</feature>
<dbReference type="PROSITE" id="PS00080">
    <property type="entry name" value="MULTICOPPER_OXIDASE2"/>
    <property type="match status" value="1"/>
</dbReference>
<evidence type="ECO:0000256" key="4">
    <source>
        <dbReference type="SAM" id="MobiDB-lite"/>
    </source>
</evidence>
<proteinExistence type="predicted"/>
<organism evidence="7 8">
    <name type="scientific">Caballeronia grimmiae</name>
    <dbReference type="NCBI Taxonomy" id="1071679"/>
    <lineage>
        <taxon>Bacteria</taxon>
        <taxon>Pseudomonadati</taxon>
        <taxon>Pseudomonadota</taxon>
        <taxon>Betaproteobacteria</taxon>
        <taxon>Burkholderiales</taxon>
        <taxon>Burkholderiaceae</taxon>
        <taxon>Caballeronia</taxon>
    </lineage>
</organism>
<dbReference type="RefSeq" id="WP_229753967.1">
    <property type="nucleotide sequence ID" value="NZ_BMEG01000005.1"/>
</dbReference>
<evidence type="ECO:0000259" key="5">
    <source>
        <dbReference type="Pfam" id="PF07731"/>
    </source>
</evidence>
<dbReference type="SUPFAM" id="SSF49503">
    <property type="entry name" value="Cupredoxins"/>
    <property type="match status" value="2"/>
</dbReference>
<protein>
    <submittedName>
        <fullName evidence="7">L-ascorbate oxidase</fullName>
    </submittedName>
</protein>
<reference evidence="8" key="1">
    <citation type="journal article" date="2019" name="Int. J. Syst. Evol. Microbiol.">
        <title>The Global Catalogue of Microorganisms (GCM) 10K type strain sequencing project: providing services to taxonomists for standard genome sequencing and annotation.</title>
        <authorList>
            <consortium name="The Broad Institute Genomics Platform"/>
            <consortium name="The Broad Institute Genome Sequencing Center for Infectious Disease"/>
            <person name="Wu L."/>
            <person name="Ma J."/>
        </authorList>
    </citation>
    <scope>NUCLEOTIDE SEQUENCE [LARGE SCALE GENOMIC DNA]</scope>
    <source>
        <strain evidence="8">CGMCC 1.11013</strain>
    </source>
</reference>
<dbReference type="PANTHER" id="PTHR11709:SF518">
    <property type="entry name" value="MULTICOPPER OXIDASE"/>
    <property type="match status" value="1"/>
</dbReference>
<sequence>MKAHIGMVVRAGLAMLLTLVLVPTPGVAQSTTSLTARSFSDLSDDTDASTDNSAVSTPGSLSSMLQRLKCLQGLNPSGNSGSVTLKVQKANYRLYNPSTDSFDTVSMRSYNGCPSGPTISIKPGATLKVSLRNTLGANDPPSNCPDNPDHSTPHCYNNTNLHTHGFHVSPSGNADNVLLTVLPGKSQDYSFKLPADHPSGTFWYHAHLHGSTAIDVASGMAGVLIVRGSRQAKPGMTNGGADIDTILRRRVLFLSLPLREHVMLFQQIEYGCFSNATSDVPLADPTTAEWVCPQGSVGEIRGYNNQLGFIPDPRPGHTGQLNSTWIISGRYTQINGVVQPVFPSAIGYVPAGDVRRLRMVHGGNRDTINVKIVRANLSALGLADSGSLSAAQVNTATNAAASALARAHTKPSQTTTLDSLCSGEVVKQLEFAEDGITMSSMIEKDVNSMNPGYRSDVLVAFPRPGLYCILDEAADASATINFRTNSTKVKDRRLLSLARVGPGVNMPNTTVGNHSKYWQYIRDQLVAANPTLAQPAKSDLQSLSLRAFAPTTPVDGTVANVVEKQFQIVPQPFPAPVLFLISGKAYKPDEIGYTGVLGNIDQWNVSASALATHVFHIHTNPFRIMDIKNGAGKSIFNGNGGCIPDEGADTQYCNLQGVTRDTLFLKAGYTLQMRTVYQDFTGDFVMHCHILDHEDRGMMENVRIVSPATAYLRGVTAPITAMTKDAGRWFAKLAGRDETKVALAASLCTSKDYAKR</sequence>
<dbReference type="InterPro" id="IPR011706">
    <property type="entry name" value="Cu-oxidase_C"/>
</dbReference>
<dbReference type="InterPro" id="IPR002355">
    <property type="entry name" value="Cu_oxidase_Cu_BS"/>
</dbReference>
<dbReference type="InterPro" id="IPR045087">
    <property type="entry name" value="Cu-oxidase_fam"/>
</dbReference>
<keyword evidence="3" id="KW-0560">Oxidoreductase</keyword>
<gene>
    <name evidence="7" type="ORF">GCM10010985_35730</name>
</gene>
<comment type="caution">
    <text evidence="7">The sequence shown here is derived from an EMBL/GenBank/DDBJ whole genome shotgun (WGS) entry which is preliminary data.</text>
</comment>